<protein>
    <submittedName>
        <fullName evidence="2">Cation:proton antiporter regulatory subunit</fullName>
    </submittedName>
</protein>
<reference evidence="3" key="1">
    <citation type="journal article" date="2019" name="Int. J. Syst. Evol. Microbiol.">
        <title>The Global Catalogue of Microorganisms (GCM) 10K type strain sequencing project: providing services to taxonomists for standard genome sequencing and annotation.</title>
        <authorList>
            <consortium name="The Broad Institute Genomics Platform"/>
            <consortium name="The Broad Institute Genome Sequencing Center for Infectious Disease"/>
            <person name="Wu L."/>
            <person name="Ma J."/>
        </authorList>
    </citation>
    <scope>NUCLEOTIDE SEQUENCE [LARGE SCALE GENOMIC DNA]</scope>
    <source>
        <strain evidence="3">JCM 16981</strain>
    </source>
</reference>
<organism evidence="2 3">
    <name type="scientific">Salinicoccus jeotgali</name>
    <dbReference type="NCBI Taxonomy" id="381634"/>
    <lineage>
        <taxon>Bacteria</taxon>
        <taxon>Bacillati</taxon>
        <taxon>Bacillota</taxon>
        <taxon>Bacilli</taxon>
        <taxon>Bacillales</taxon>
        <taxon>Staphylococcaceae</taxon>
        <taxon>Salinicoccus</taxon>
    </lineage>
</organism>
<keyword evidence="3" id="KW-1185">Reference proteome</keyword>
<dbReference type="InterPro" id="IPR058776">
    <property type="entry name" value="KhtT-like_N"/>
</dbReference>
<dbReference type="Pfam" id="PF02080">
    <property type="entry name" value="TrkA_C"/>
    <property type="match status" value="1"/>
</dbReference>
<proteinExistence type="predicted"/>
<dbReference type="InterPro" id="IPR036721">
    <property type="entry name" value="RCK_C_sf"/>
</dbReference>
<dbReference type="InterPro" id="IPR006037">
    <property type="entry name" value="RCK_C"/>
</dbReference>
<gene>
    <name evidence="2" type="ORF">GCM10022378_08580</name>
</gene>
<dbReference type="Gene3D" id="3.30.70.1450">
    <property type="entry name" value="Regulator of K+ conductance, C-terminal domain"/>
    <property type="match status" value="1"/>
</dbReference>
<feature type="domain" description="RCK C-terminal" evidence="1">
    <location>
        <begin position="73"/>
        <end position="159"/>
    </location>
</feature>
<dbReference type="EMBL" id="BAABCK010000017">
    <property type="protein sequence ID" value="GAA3720794.1"/>
    <property type="molecule type" value="Genomic_DNA"/>
</dbReference>
<dbReference type="Pfam" id="PF25991">
    <property type="entry name" value="KhtT_N"/>
    <property type="match status" value="1"/>
</dbReference>
<comment type="caution">
    <text evidence="2">The sequence shown here is derived from an EMBL/GenBank/DDBJ whole genome shotgun (WGS) entry which is preliminary data.</text>
</comment>
<accession>A0ABP7EMM5</accession>
<sequence>MKEQNLPGIGKKYSLISSEGLEIYLILHLNGKREFYILENDRKVNYNFSLTPNEAMDVAMKMMDVNKDTVVQEDFERFRLIRKQMMVDWLKVNSGSIIAGLTIEKAEHHVPDGVSIVGVSRNNDITPKPQQDFVIEKEDILLVIGEYDPIEAFEDACKVRQ</sequence>
<dbReference type="RefSeq" id="WP_344701767.1">
    <property type="nucleotide sequence ID" value="NZ_BAABCK010000017.1"/>
</dbReference>
<dbReference type="SUPFAM" id="SSF116726">
    <property type="entry name" value="TrkA C-terminal domain-like"/>
    <property type="match status" value="1"/>
</dbReference>
<dbReference type="Proteomes" id="UP001500920">
    <property type="component" value="Unassembled WGS sequence"/>
</dbReference>
<dbReference type="PROSITE" id="PS51202">
    <property type="entry name" value="RCK_C"/>
    <property type="match status" value="1"/>
</dbReference>
<evidence type="ECO:0000313" key="2">
    <source>
        <dbReference type="EMBL" id="GAA3720794.1"/>
    </source>
</evidence>
<name>A0ABP7EMM5_9STAP</name>
<evidence type="ECO:0000313" key="3">
    <source>
        <dbReference type="Proteomes" id="UP001500920"/>
    </source>
</evidence>
<evidence type="ECO:0000259" key="1">
    <source>
        <dbReference type="PROSITE" id="PS51202"/>
    </source>
</evidence>